<keyword evidence="4" id="KW-1185">Reference proteome</keyword>
<organism evidence="3 4">
    <name type="scientific">Syncephalastrum racemosum</name>
    <name type="common">Filamentous fungus</name>
    <dbReference type="NCBI Taxonomy" id="13706"/>
    <lineage>
        <taxon>Eukaryota</taxon>
        <taxon>Fungi</taxon>
        <taxon>Fungi incertae sedis</taxon>
        <taxon>Mucoromycota</taxon>
        <taxon>Mucoromycotina</taxon>
        <taxon>Mucoromycetes</taxon>
        <taxon>Mucorales</taxon>
        <taxon>Syncephalastraceae</taxon>
        <taxon>Syncephalastrum</taxon>
    </lineage>
</organism>
<reference evidence="3 4" key="1">
    <citation type="submission" date="2016-07" db="EMBL/GenBank/DDBJ databases">
        <title>Pervasive Adenine N6-methylation of Active Genes in Fungi.</title>
        <authorList>
            <consortium name="DOE Joint Genome Institute"/>
            <person name="Mondo S.J."/>
            <person name="Dannebaum R.O."/>
            <person name="Kuo R.C."/>
            <person name="Labutti K."/>
            <person name="Haridas S."/>
            <person name="Kuo A."/>
            <person name="Salamov A."/>
            <person name="Ahrendt S.R."/>
            <person name="Lipzen A."/>
            <person name="Sullivan W."/>
            <person name="Andreopoulos W.B."/>
            <person name="Clum A."/>
            <person name="Lindquist E."/>
            <person name="Daum C."/>
            <person name="Ramamoorthy G.K."/>
            <person name="Gryganskyi A."/>
            <person name="Culley D."/>
            <person name="Magnuson J.K."/>
            <person name="James T.Y."/>
            <person name="O'Malley M.A."/>
            <person name="Stajich J.E."/>
            <person name="Spatafora J.W."/>
            <person name="Visel A."/>
            <person name="Grigoriev I.V."/>
        </authorList>
    </citation>
    <scope>NUCLEOTIDE SEQUENCE [LARGE SCALE GENOMIC DNA]</scope>
    <source>
        <strain evidence="3 4">NRRL 2496</strain>
    </source>
</reference>
<dbReference type="SUPFAM" id="SSF53474">
    <property type="entry name" value="alpha/beta-Hydrolases"/>
    <property type="match status" value="1"/>
</dbReference>
<protein>
    <submittedName>
        <fullName evidence="3">Lecithin:cholesterol acyltransferase-domain-containing protein</fullName>
    </submittedName>
</protein>
<keyword evidence="3" id="KW-0012">Acyltransferase</keyword>
<comment type="caution">
    <text evidence="3">The sequence shown here is derived from an EMBL/GenBank/DDBJ whole genome shotgun (WGS) entry which is preliminary data.</text>
</comment>
<keyword evidence="2" id="KW-1133">Transmembrane helix</keyword>
<dbReference type="InterPro" id="IPR029058">
    <property type="entry name" value="AB_hydrolase_fold"/>
</dbReference>
<evidence type="ECO:0000256" key="2">
    <source>
        <dbReference type="SAM" id="Phobius"/>
    </source>
</evidence>
<dbReference type="STRING" id="13706.A0A1X2H8K4"/>
<accession>A0A1X2H8K4</accession>
<dbReference type="AlphaFoldDB" id="A0A1X2H8K4"/>
<dbReference type="GO" id="GO:0008374">
    <property type="term" value="F:O-acyltransferase activity"/>
    <property type="evidence" value="ECO:0007669"/>
    <property type="project" value="InterPro"/>
</dbReference>
<dbReference type="Proteomes" id="UP000242180">
    <property type="component" value="Unassembled WGS sequence"/>
</dbReference>
<dbReference type="PANTHER" id="PTHR11440">
    <property type="entry name" value="LECITHIN-CHOLESTEROL ACYLTRANSFERASE-RELATED"/>
    <property type="match status" value="1"/>
</dbReference>
<keyword evidence="3" id="KW-0808">Transferase</keyword>
<name>A0A1X2H8K4_SYNRA</name>
<dbReference type="GO" id="GO:0032541">
    <property type="term" value="C:cortical endoplasmic reticulum"/>
    <property type="evidence" value="ECO:0007669"/>
    <property type="project" value="EnsemblFungi"/>
</dbReference>
<sequence length="711" mass="78956">MTSMRKRHAKSESNLVGRAEAIEKNDKRSSRPGMGRKNQSTATSPEDILADSQLYKEERPFWKRKRFHFIIGVSVGVLAALGGLSTTPTAQTHLSDLQTYLALQLADIDLAGMMPATEVVDELFGNVTNFFKPAPSSDVPFMPAIAVKDELDLKPHFPVVLIPGIISSGLESWGTHEKSQKYFRKRMWGTTTMFRSVLLDKESWTSHLKLDPVTGLDPPDIRIRAAQGLDAADYFVSGYWVWARIIENLAAIGYDSNNIHLASYDWRLSFSNLEVRDKYFTKLKAIIETAKAREGRKSVIVSHSMGSLVFHYFLKWVESPLGGNAGPDWTENHVESLCNIAGPMIGVPKALTAMLSGETRDTMALGSFGAYLLEKFFSRRERAALMRTWAGGSSMLPKGGNLFWGDYNDAPDDPLTDDHHSFGNILSFTNGYAQEQDSEGLADMAEDPNDAEYPHKNYTVDSSFKLLFRNAPKEYQDQVRLNYSLGIDTSKKQLAKNDQDPTKWSNPLESRLPNAPSMKIYCLYGVGLPTERSYYYARSPALTQKCEQGGECSNVSSAENLTPDQAAADALEMAVDRMPGLAATLASKFIDPNVHDPVKGVETGVRFSDGDGTVPVLSLGYMCTESGGWRKHADLYNPAKIPVLIKEYQHEQSDSKLDVRGGKKAGDHIDILGNWDMTLDILQIVSGKGDNVTERIFSDIERYASKIDVPR</sequence>
<proteinExistence type="predicted"/>
<dbReference type="GO" id="GO:0097038">
    <property type="term" value="C:perinuclear endoplasmic reticulum"/>
    <property type="evidence" value="ECO:0007669"/>
    <property type="project" value="EnsemblFungi"/>
</dbReference>
<dbReference type="GO" id="GO:0046027">
    <property type="term" value="F:phospholipid:diacylglycerol acyltransferase activity"/>
    <property type="evidence" value="ECO:0007669"/>
    <property type="project" value="EnsemblFungi"/>
</dbReference>
<dbReference type="GO" id="GO:0019432">
    <property type="term" value="P:triglyceride biosynthetic process"/>
    <property type="evidence" value="ECO:0007669"/>
    <property type="project" value="EnsemblFungi"/>
</dbReference>
<feature type="region of interest" description="Disordered" evidence="1">
    <location>
        <begin position="1"/>
        <end position="49"/>
    </location>
</feature>
<dbReference type="OMA" id="FYFLKWV"/>
<feature type="compositionally biased region" description="Basic and acidic residues" evidence="1">
    <location>
        <begin position="20"/>
        <end position="29"/>
    </location>
</feature>
<dbReference type="OrthoDB" id="190846at2759"/>
<dbReference type="InParanoid" id="A0A1X2H8K4"/>
<dbReference type="InterPro" id="IPR003386">
    <property type="entry name" value="LACT/PDAT_acylTrfase"/>
</dbReference>
<dbReference type="GO" id="GO:0005811">
    <property type="term" value="C:lipid droplet"/>
    <property type="evidence" value="ECO:0007669"/>
    <property type="project" value="EnsemblFungi"/>
</dbReference>
<evidence type="ECO:0000313" key="4">
    <source>
        <dbReference type="Proteomes" id="UP000242180"/>
    </source>
</evidence>
<dbReference type="Pfam" id="PF02450">
    <property type="entry name" value="LCAT"/>
    <property type="match status" value="1"/>
</dbReference>
<dbReference type="FunCoup" id="A0A1X2H8K4">
    <property type="interactions" value="211"/>
</dbReference>
<feature type="transmembrane region" description="Helical" evidence="2">
    <location>
        <begin position="67"/>
        <end position="85"/>
    </location>
</feature>
<keyword evidence="2" id="KW-0812">Transmembrane</keyword>
<dbReference type="GO" id="GO:0055091">
    <property type="term" value="P:phospholipid homeostasis"/>
    <property type="evidence" value="ECO:0007669"/>
    <property type="project" value="EnsemblFungi"/>
</dbReference>
<keyword evidence="2" id="KW-0472">Membrane</keyword>
<dbReference type="Gene3D" id="3.40.50.1820">
    <property type="entry name" value="alpha/beta hydrolase"/>
    <property type="match status" value="1"/>
</dbReference>
<gene>
    <name evidence="3" type="ORF">BCR43DRAFT_494788</name>
</gene>
<evidence type="ECO:0000313" key="3">
    <source>
        <dbReference type="EMBL" id="ORY94906.1"/>
    </source>
</evidence>
<dbReference type="GO" id="GO:0140042">
    <property type="term" value="P:lipid droplet formation"/>
    <property type="evidence" value="ECO:0007669"/>
    <property type="project" value="EnsemblFungi"/>
</dbReference>
<evidence type="ECO:0000256" key="1">
    <source>
        <dbReference type="SAM" id="MobiDB-lite"/>
    </source>
</evidence>
<dbReference type="GO" id="GO:0006672">
    <property type="term" value="P:ceramide metabolic process"/>
    <property type="evidence" value="ECO:0007669"/>
    <property type="project" value="EnsemblFungi"/>
</dbReference>
<dbReference type="EMBL" id="MCGN01000007">
    <property type="protein sequence ID" value="ORY94906.1"/>
    <property type="molecule type" value="Genomic_DNA"/>
</dbReference>
<dbReference type="GO" id="GO:0005637">
    <property type="term" value="C:nuclear inner membrane"/>
    <property type="evidence" value="ECO:0007669"/>
    <property type="project" value="EnsemblFungi"/>
</dbReference>